<name>A0AAD8IYZ1_9APIA</name>
<dbReference type="PANTHER" id="PTHR34835">
    <property type="entry name" value="OS07G0283600 PROTEIN-RELATED"/>
    <property type="match status" value="1"/>
</dbReference>
<reference evidence="2" key="2">
    <citation type="submission" date="2023-05" db="EMBL/GenBank/DDBJ databases">
        <authorList>
            <person name="Schelkunov M.I."/>
        </authorList>
    </citation>
    <scope>NUCLEOTIDE SEQUENCE</scope>
    <source>
        <strain evidence="2">Hsosn_3</strain>
        <tissue evidence="2">Leaf</tissue>
    </source>
</reference>
<evidence type="ECO:0000313" key="2">
    <source>
        <dbReference type="EMBL" id="KAK1393863.1"/>
    </source>
</evidence>
<feature type="compositionally biased region" description="Basic and acidic residues" evidence="1">
    <location>
        <begin position="58"/>
        <end position="79"/>
    </location>
</feature>
<sequence length="279" mass="32136">MTLDLNENQLNSDPPTKNPPTQNPPTENPPTEDLPTENLPSKQTTEESTNNPANEQEATEKFKKTKFCQKETKDQKEAKIRNSPRLFNEMVYFLSDEQKAWVTKAGFEPLLGFDLEMVPSKLANKVVHVFDHKSVSLRIEHWDIYITPEDVFDVFGLPRGGNKIEQTINEVTTKRSNEWLTQFPTKKITTAKVVEQVKAEKRVTEMFKINFLTVLSNVLIRTPTHSYIDKYFVNFEPLDKCVSYNWVDFLIEYLVTGKESWNGTGSGFFRGSQIFLTLS</sequence>
<feature type="compositionally biased region" description="Low complexity" evidence="1">
    <location>
        <begin position="29"/>
        <end position="38"/>
    </location>
</feature>
<feature type="compositionally biased region" description="Polar residues" evidence="1">
    <location>
        <begin position="39"/>
        <end position="56"/>
    </location>
</feature>
<dbReference type="PANTHER" id="PTHR34835:SF34">
    <property type="entry name" value="OS08G0555500 PROTEIN"/>
    <property type="match status" value="1"/>
</dbReference>
<accession>A0AAD8IYZ1</accession>
<feature type="region of interest" description="Disordered" evidence="1">
    <location>
        <begin position="1"/>
        <end position="79"/>
    </location>
</feature>
<proteinExistence type="predicted"/>
<protein>
    <submittedName>
        <fullName evidence="2">Uncharacterized protein</fullName>
    </submittedName>
</protein>
<dbReference type="EMBL" id="JAUIZM010000003">
    <property type="protein sequence ID" value="KAK1393863.1"/>
    <property type="molecule type" value="Genomic_DNA"/>
</dbReference>
<dbReference type="Proteomes" id="UP001237642">
    <property type="component" value="Unassembled WGS sequence"/>
</dbReference>
<evidence type="ECO:0000256" key="1">
    <source>
        <dbReference type="SAM" id="MobiDB-lite"/>
    </source>
</evidence>
<reference evidence="2" key="1">
    <citation type="submission" date="2023-02" db="EMBL/GenBank/DDBJ databases">
        <title>Genome of toxic invasive species Heracleum sosnowskyi carries increased number of genes despite the absence of recent whole-genome duplications.</title>
        <authorList>
            <person name="Schelkunov M."/>
            <person name="Shtratnikova V."/>
            <person name="Makarenko M."/>
            <person name="Klepikova A."/>
            <person name="Omelchenko D."/>
            <person name="Novikova G."/>
            <person name="Obukhova E."/>
            <person name="Bogdanov V."/>
            <person name="Penin A."/>
            <person name="Logacheva M."/>
        </authorList>
    </citation>
    <scope>NUCLEOTIDE SEQUENCE</scope>
    <source>
        <strain evidence="2">Hsosn_3</strain>
        <tissue evidence="2">Leaf</tissue>
    </source>
</reference>
<evidence type="ECO:0000313" key="3">
    <source>
        <dbReference type="Proteomes" id="UP001237642"/>
    </source>
</evidence>
<comment type="caution">
    <text evidence="2">The sequence shown here is derived from an EMBL/GenBank/DDBJ whole genome shotgun (WGS) entry which is preliminary data.</text>
</comment>
<feature type="compositionally biased region" description="Pro residues" evidence="1">
    <location>
        <begin position="16"/>
        <end position="28"/>
    </location>
</feature>
<organism evidence="2 3">
    <name type="scientific">Heracleum sosnowskyi</name>
    <dbReference type="NCBI Taxonomy" id="360622"/>
    <lineage>
        <taxon>Eukaryota</taxon>
        <taxon>Viridiplantae</taxon>
        <taxon>Streptophyta</taxon>
        <taxon>Embryophyta</taxon>
        <taxon>Tracheophyta</taxon>
        <taxon>Spermatophyta</taxon>
        <taxon>Magnoliopsida</taxon>
        <taxon>eudicotyledons</taxon>
        <taxon>Gunneridae</taxon>
        <taxon>Pentapetalae</taxon>
        <taxon>asterids</taxon>
        <taxon>campanulids</taxon>
        <taxon>Apiales</taxon>
        <taxon>Apiaceae</taxon>
        <taxon>Apioideae</taxon>
        <taxon>apioid superclade</taxon>
        <taxon>Tordylieae</taxon>
        <taxon>Tordyliinae</taxon>
        <taxon>Heracleum</taxon>
    </lineage>
</organism>
<gene>
    <name evidence="2" type="ORF">POM88_012919</name>
</gene>
<dbReference type="AlphaFoldDB" id="A0AAD8IYZ1"/>
<feature type="compositionally biased region" description="Polar residues" evidence="1">
    <location>
        <begin position="1"/>
        <end position="13"/>
    </location>
</feature>
<keyword evidence="3" id="KW-1185">Reference proteome</keyword>